<evidence type="ECO:0000256" key="1">
    <source>
        <dbReference type="SAM" id="Phobius"/>
    </source>
</evidence>
<organism evidence="2 3">
    <name type="scientific">Algisphaera agarilytica</name>
    <dbReference type="NCBI Taxonomy" id="1385975"/>
    <lineage>
        <taxon>Bacteria</taxon>
        <taxon>Pseudomonadati</taxon>
        <taxon>Planctomycetota</taxon>
        <taxon>Phycisphaerae</taxon>
        <taxon>Phycisphaerales</taxon>
        <taxon>Phycisphaeraceae</taxon>
        <taxon>Algisphaera</taxon>
    </lineage>
</organism>
<reference evidence="2 3" key="1">
    <citation type="submission" date="2020-08" db="EMBL/GenBank/DDBJ databases">
        <title>Genomic Encyclopedia of Type Strains, Phase IV (KMG-IV): sequencing the most valuable type-strain genomes for metagenomic binning, comparative biology and taxonomic classification.</title>
        <authorList>
            <person name="Goeker M."/>
        </authorList>
    </citation>
    <scope>NUCLEOTIDE SEQUENCE [LARGE SCALE GENOMIC DNA]</scope>
    <source>
        <strain evidence="2 3">DSM 103725</strain>
    </source>
</reference>
<keyword evidence="3" id="KW-1185">Reference proteome</keyword>
<dbReference type="EMBL" id="JACHGY010000001">
    <property type="protein sequence ID" value="MBB6429285.1"/>
    <property type="molecule type" value="Genomic_DNA"/>
</dbReference>
<proteinExistence type="predicted"/>
<keyword evidence="1" id="KW-0472">Membrane</keyword>
<dbReference type="RefSeq" id="WP_184676871.1">
    <property type="nucleotide sequence ID" value="NZ_JACHGY010000001.1"/>
</dbReference>
<feature type="transmembrane region" description="Helical" evidence="1">
    <location>
        <begin position="21"/>
        <end position="45"/>
    </location>
</feature>
<accession>A0A7X0LJF3</accession>
<protein>
    <submittedName>
        <fullName evidence="2">Uncharacterized protein</fullName>
    </submittedName>
</protein>
<sequence length="859" mass="93124">MTGITKSRNRYIAQLPNPRERGVTAVLAMLFLMIFGSLAAAMAIVSQGNLRTADSHLKINRSMAAAETGMDLMVYRLDQVTQGDPDDLLTFPGVYTTEGLIHAGNFYDVNGNAYDMWAGPLADSSPGIAERLADALAGELNFASSGNPYVDTTSLGVDAFNRPIHQLVVPAVQIGPGAPSFSATMTPHELPLGLQPSTLGYDDPFYDRLPYGPPGGNPNGTAEEQADYRRDMAIKDEAGIDFIVSETVGYDSFFELDTKPLDARFIRVKVTAFDGDLNNQITDAELQSRRRVYRSISMDFRLDKTVPYAVLSRSRIMIGRNVQIKGNVGSRFTETDKLNGHPIQVQSDFIGLTDNLDSILSPPNSAYPSGGTFHNELVVNDINGDNRLDTRNALEIQDWPGGEAAAILADKDGDGYLTDFDFFLAEFDTDTIDGRVTAGEFTGGVDSSSANTAAQLFEMMDTSGDEFRYGYNDGFIDGDDLYSKIRGQVSLKATASDWNDGLSSWGDTGGSTTPEYKDFLQGAIKPDYGEAPLTTADAALDVHSFDQHSFDTKSFADLATVTVESQKGVDNGAFTASESTTFEEVPYGAAYPYDYYDRPVYENMVFQNTRIPLGTNALFKNCRFVGVTFIEVSPDNDDENFNYVGMQESSGIPKHPDYSASVGGTTVDDTKPYGNNIRFDDCTFEGPIVSGAPDGSQPAQFTHVRNKVTFTGNTAFDFDKAPSDDEVRLYKRSSLLLPHVSVEMGSFQEGDSSEETLELSGAVVAGLIDMRGQIEVRGTLITTFEPISGVAPVKGGTAPQFNTTLGYFSQGQGDLEADLPSGGLGKIKLIYDPTLALPDGIDGPLELRPLIQTYHESGQ</sequence>
<evidence type="ECO:0000313" key="2">
    <source>
        <dbReference type="EMBL" id="MBB6429285.1"/>
    </source>
</evidence>
<name>A0A7X0LJF3_9BACT</name>
<gene>
    <name evidence="2" type="ORF">HNQ40_001091</name>
</gene>
<keyword evidence="1" id="KW-0812">Transmembrane</keyword>
<keyword evidence="1" id="KW-1133">Transmembrane helix</keyword>
<comment type="caution">
    <text evidence="2">The sequence shown here is derived from an EMBL/GenBank/DDBJ whole genome shotgun (WGS) entry which is preliminary data.</text>
</comment>
<dbReference type="AlphaFoldDB" id="A0A7X0LJF3"/>
<dbReference type="Proteomes" id="UP000541810">
    <property type="component" value="Unassembled WGS sequence"/>
</dbReference>
<evidence type="ECO:0000313" key="3">
    <source>
        <dbReference type="Proteomes" id="UP000541810"/>
    </source>
</evidence>